<name>A0A1Y0EAN4_9RHOB</name>
<dbReference type="RefSeq" id="WP_087206625.1">
    <property type="nucleotide sequence ID" value="NZ_CP021431.1"/>
</dbReference>
<evidence type="ECO:0000259" key="2">
    <source>
        <dbReference type="Pfam" id="PF25838"/>
    </source>
</evidence>
<organism evidence="3 4">
    <name type="scientific">Yoonia vestfoldensis</name>
    <dbReference type="NCBI Taxonomy" id="245188"/>
    <lineage>
        <taxon>Bacteria</taxon>
        <taxon>Pseudomonadati</taxon>
        <taxon>Pseudomonadota</taxon>
        <taxon>Alphaproteobacteria</taxon>
        <taxon>Rhodobacterales</taxon>
        <taxon>Paracoccaceae</taxon>
        <taxon>Yoonia</taxon>
    </lineage>
</organism>
<gene>
    <name evidence="3" type="ORF">LOKVESSMR4R_01073</name>
</gene>
<dbReference type="KEGG" id="lvs:LOKVESSMR4R_01073"/>
<dbReference type="OrthoDB" id="931854at2"/>
<reference evidence="3 4" key="1">
    <citation type="submission" date="2017-05" db="EMBL/GenBank/DDBJ databases">
        <title>Genome Sequence of Loktanella vestfoldensis Strain SMR4r Isolated from a Culture of the Diatom Skeletonema marinoi.</title>
        <authorList>
            <person name="Topel M."/>
            <person name="Pinder M.I.M."/>
            <person name="Johansson O.N."/>
            <person name="Kourtchenko O."/>
            <person name="Godhe A."/>
            <person name="Clarke A.K."/>
        </authorList>
    </citation>
    <scope>NUCLEOTIDE SEQUENCE [LARGE SCALE GENOMIC DNA]</scope>
    <source>
        <strain evidence="3 4">SMR4r</strain>
    </source>
</reference>
<evidence type="ECO:0000313" key="4">
    <source>
        <dbReference type="Proteomes" id="UP000195273"/>
    </source>
</evidence>
<dbReference type="InterPro" id="IPR058787">
    <property type="entry name" value="ApnL_M"/>
</dbReference>
<dbReference type="Pfam" id="PF25838">
    <property type="entry name" value="Apionate_lact_M"/>
    <property type="match status" value="1"/>
</dbReference>
<dbReference type="Proteomes" id="UP000195273">
    <property type="component" value="Chromosome"/>
</dbReference>
<evidence type="ECO:0000313" key="3">
    <source>
        <dbReference type="EMBL" id="ARU00401.1"/>
    </source>
</evidence>
<feature type="domain" description="D-apionate lactonase TIM barrel" evidence="2">
    <location>
        <begin position="250"/>
        <end position="532"/>
    </location>
</feature>
<evidence type="ECO:0000259" key="1">
    <source>
        <dbReference type="Pfam" id="PF25837"/>
    </source>
</evidence>
<sequence length="579" mass="62388">MNTAMDLYGTDEPPAPRVSYRCGPWAFTLEEGALRHITLQGVEAIRGIAFVVRDRDWGTLVPQIDQMQITHDQAGLTLSYDATYASGAARLDMQIVIALTAQMLSVSAEGHATGPFETNRAGFSVLHPIADVAGQPVQVTHGDGTQTNSIWPDLIAPWQPFMDIAALTHGVGKAALTCRLQGDIFEMEDQRQWGDASFKTYNRPLAAPWPYMLEDGDRLCQSVELTWAARDAPKIPPRPMARTAVTFPDMALLVTPQDARRLAANPADIRAVNPQRLLCHLDATAGDVPAQYDAFAQAQRACPDRIFDLELIYAGDADPAPALMVLAAQMRDSGFAPASLLVCPAEDRQSTPPGSAWPACAPLAQIHDAAAAAFPDLLRGGGMVSFFPELNRKRPPVDRLGFVSHGLCPIVHAADDLSVMETLQAIPDITASARAFISDKDYRIGPATLAMRQNPYGTSCIANPGGKRLCMTDDDPRHRAQFGAAYAIGLATALVPAGISVWCPAALYGPRGVIADRGRWPIQAALNALGWLAGQPVHRATIRDGVADLHCGELHIIANLTARRHGRLGPYDWTSLSSP</sequence>
<dbReference type="EMBL" id="CP021431">
    <property type="protein sequence ID" value="ARU00401.1"/>
    <property type="molecule type" value="Genomic_DNA"/>
</dbReference>
<dbReference type="InterPro" id="IPR058788">
    <property type="entry name" value="ApnL_N"/>
</dbReference>
<dbReference type="Pfam" id="PF25837">
    <property type="entry name" value="Apionate_lact_N"/>
    <property type="match status" value="1"/>
</dbReference>
<protein>
    <submittedName>
        <fullName evidence="3">Uncharacterized protein</fullName>
    </submittedName>
</protein>
<proteinExistence type="predicted"/>
<accession>A0A1Y0EAN4</accession>
<keyword evidence="4" id="KW-1185">Reference proteome</keyword>
<feature type="domain" description="D-apionate lactonase N-terminal" evidence="1">
    <location>
        <begin position="6"/>
        <end position="229"/>
    </location>
</feature>
<dbReference type="AlphaFoldDB" id="A0A1Y0EAN4"/>